<gene>
    <name evidence="1" type="ORF">J4709_22475</name>
</gene>
<dbReference type="Proteomes" id="UP000680206">
    <property type="component" value="Unassembled WGS sequence"/>
</dbReference>
<reference evidence="1 2" key="1">
    <citation type="submission" date="2021-03" db="EMBL/GenBank/DDBJ databases">
        <title>Actinomadura violae sp. nov., isolated from lichen in Thailand.</title>
        <authorList>
            <person name="Kanchanasin P."/>
            <person name="Saeng-In P."/>
            <person name="Phongsopitanun W."/>
            <person name="Yuki M."/>
            <person name="Kudo T."/>
            <person name="Ohkuma M."/>
            <person name="Tanasupawat S."/>
        </authorList>
    </citation>
    <scope>NUCLEOTIDE SEQUENCE [LARGE SCALE GENOMIC DNA]</scope>
    <source>
        <strain evidence="1 2">LCR2-06</strain>
    </source>
</reference>
<evidence type="ECO:0000313" key="1">
    <source>
        <dbReference type="EMBL" id="MBO2460350.1"/>
    </source>
</evidence>
<keyword evidence="2" id="KW-1185">Reference proteome</keyword>
<dbReference type="Pfam" id="PF05147">
    <property type="entry name" value="LANC_like"/>
    <property type="match status" value="1"/>
</dbReference>
<dbReference type="PRINTS" id="PR01950">
    <property type="entry name" value="LANCSUPER"/>
</dbReference>
<dbReference type="InterPro" id="IPR007822">
    <property type="entry name" value="LANC-like"/>
</dbReference>
<dbReference type="Gene3D" id="1.50.10.20">
    <property type="match status" value="1"/>
</dbReference>
<proteinExistence type="predicted"/>
<name>A0ABS3RUA7_9ACTN</name>
<dbReference type="InterPro" id="IPR033889">
    <property type="entry name" value="LanC"/>
</dbReference>
<evidence type="ECO:0000313" key="2">
    <source>
        <dbReference type="Proteomes" id="UP000680206"/>
    </source>
</evidence>
<sequence length="417" mass="44786">MPMTSGCPIRELADAIADRLAHPDAVPGHLVRRPWWRQSLAHGAPGVALLHIERAAAGLGSWQRAHDWLSYATHAPLTTGADSHLFYGAPAVAHALNCAAEQRPGTYQEALDRLDNVINADARARVDAAHARIDAGRLPTLAEFDVIRGLTGIGSYLLRRDQCGKPLRAILEYLVRLTEPISVDDETLPGWWTDTGPDGRLDARFRDGHANSGLAHGIGGPLALLSLAAQHGDIVDGQQDAMGRICAWLDRWRVTAPTGPVWPYWVNRPQLCAGHRAVSGSQRPGWCYGTAGLARAQQLAALMTGDDDRRTMAEQAMLQTLANSVQHPEHRDPSLCHGHVGILHIAARVAADAAPDCAPRFHAQLPDLLHSTCAALTSGEEAELEPALLEGAAGIALVLSNPATIPRTTWDTCLLIA</sequence>
<organism evidence="1 2">
    <name type="scientific">Actinomadura violacea</name>
    <dbReference type="NCBI Taxonomy" id="2819934"/>
    <lineage>
        <taxon>Bacteria</taxon>
        <taxon>Bacillati</taxon>
        <taxon>Actinomycetota</taxon>
        <taxon>Actinomycetes</taxon>
        <taxon>Streptosporangiales</taxon>
        <taxon>Thermomonosporaceae</taxon>
        <taxon>Actinomadura</taxon>
    </lineage>
</organism>
<dbReference type="PRINTS" id="PR01955">
    <property type="entry name" value="LANCFRANKIA"/>
</dbReference>
<dbReference type="CDD" id="cd04793">
    <property type="entry name" value="LanC"/>
    <property type="match status" value="1"/>
</dbReference>
<dbReference type="SMART" id="SM01260">
    <property type="entry name" value="LANC_like"/>
    <property type="match status" value="1"/>
</dbReference>
<dbReference type="SUPFAM" id="SSF158745">
    <property type="entry name" value="LanC-like"/>
    <property type="match status" value="1"/>
</dbReference>
<dbReference type="EMBL" id="JAGEPF010000013">
    <property type="protein sequence ID" value="MBO2460350.1"/>
    <property type="molecule type" value="Genomic_DNA"/>
</dbReference>
<protein>
    <submittedName>
        <fullName evidence="1">Lanthionine synthetase C family protein</fullName>
    </submittedName>
</protein>
<comment type="caution">
    <text evidence="1">The sequence shown here is derived from an EMBL/GenBank/DDBJ whole genome shotgun (WGS) entry which is preliminary data.</text>
</comment>
<dbReference type="RefSeq" id="WP_208243742.1">
    <property type="nucleotide sequence ID" value="NZ_JAGEPF010000013.1"/>
</dbReference>
<accession>A0ABS3RUA7</accession>